<keyword evidence="1" id="KW-0479">Metal-binding</keyword>
<keyword evidence="2 4" id="KW-0378">Hydrolase</keyword>
<proteinExistence type="predicted"/>
<gene>
    <name evidence="4" type="ORF">TA5114_03315</name>
</gene>
<protein>
    <submittedName>
        <fullName evidence="4">(S)-2-haloacid dehalogenase</fullName>
        <ecNumber evidence="4">3.8.1.2</ecNumber>
    </submittedName>
</protein>
<dbReference type="SUPFAM" id="SSF56784">
    <property type="entry name" value="HAD-like"/>
    <property type="match status" value="1"/>
</dbReference>
<dbReference type="AlphaFoldDB" id="A0A0P1JDR0"/>
<dbReference type="GO" id="GO:0016791">
    <property type="term" value="F:phosphatase activity"/>
    <property type="evidence" value="ECO:0007669"/>
    <property type="project" value="TreeGrafter"/>
</dbReference>
<dbReference type="Proteomes" id="UP000051184">
    <property type="component" value="Unassembled WGS sequence"/>
</dbReference>
<dbReference type="Gene3D" id="3.40.50.1000">
    <property type="entry name" value="HAD superfamily/HAD-like"/>
    <property type="match status" value="1"/>
</dbReference>
<dbReference type="GO" id="GO:0018784">
    <property type="term" value="F:(S)-2-haloacid dehalogenase activity"/>
    <property type="evidence" value="ECO:0007669"/>
    <property type="project" value="UniProtKB-EC"/>
</dbReference>
<name>A0A0P1JDR0_9RHOB</name>
<dbReference type="EC" id="3.8.1.2" evidence="4"/>
<evidence type="ECO:0000313" key="4">
    <source>
        <dbReference type="EMBL" id="CUK27487.1"/>
    </source>
</evidence>
<dbReference type="InterPro" id="IPR051400">
    <property type="entry name" value="HAD-like_hydrolase"/>
</dbReference>
<organism evidence="4 5">
    <name type="scientific">Cognatishimia activa</name>
    <dbReference type="NCBI Taxonomy" id="1715691"/>
    <lineage>
        <taxon>Bacteria</taxon>
        <taxon>Pseudomonadati</taxon>
        <taxon>Pseudomonadota</taxon>
        <taxon>Alphaproteobacteria</taxon>
        <taxon>Rhodobacterales</taxon>
        <taxon>Paracoccaceae</taxon>
        <taxon>Cognatishimia</taxon>
    </lineage>
</organism>
<keyword evidence="3" id="KW-0460">Magnesium</keyword>
<evidence type="ECO:0000256" key="2">
    <source>
        <dbReference type="ARBA" id="ARBA00022801"/>
    </source>
</evidence>
<evidence type="ECO:0000256" key="3">
    <source>
        <dbReference type="ARBA" id="ARBA00022842"/>
    </source>
</evidence>
<evidence type="ECO:0000256" key="1">
    <source>
        <dbReference type="ARBA" id="ARBA00022723"/>
    </source>
</evidence>
<dbReference type="OrthoDB" id="367448at2"/>
<sequence length="393" mass="44180">MNTMNRALAHAPILLLDRAEPFRPVRIGVTEFREEAKSHSSKFTVTPRAECCIEYAIYWDHDIGHVFDLEHIWVHLNGDDVVAVEATFHGSRHEVALNLTGGRPKVWCEAGKHAHFKNRAHRDAMFEATRLMCGNEAGFDGVHTSNMFADGFGEVTDTDNRLAKLFLSRLQFTPAGGHPLAFDLADVPMVDWPDMPDFITSRMRGNIAKLRSGVPHMPAIFFDCGDTLVDEGTEIKRQDGSDVVIEAELIPCAEQVIRDLVALGYRLCLVADGPRETFENVLKPSGIWDCFEEHVISGDVGVRKPDARMFEVAREKMGLTDEQAAFVPMIGNNLDRDILGANRAGHPSFFFNWSDRRRRVPDGPEEQPTYQFSTLRVLVHALQTFEFSLTTDN</sequence>
<dbReference type="GO" id="GO:0046872">
    <property type="term" value="F:metal ion binding"/>
    <property type="evidence" value="ECO:0007669"/>
    <property type="project" value="UniProtKB-KW"/>
</dbReference>
<accession>A0A0P1JDR0</accession>
<dbReference type="PANTHER" id="PTHR46470">
    <property type="entry name" value="N-ACYLNEURAMINATE-9-PHOSPHATASE"/>
    <property type="match status" value="1"/>
</dbReference>
<dbReference type="RefSeq" id="WP_058316399.1">
    <property type="nucleotide sequence ID" value="NZ_CYUE01000023.1"/>
</dbReference>
<evidence type="ECO:0000313" key="5">
    <source>
        <dbReference type="Proteomes" id="UP000051184"/>
    </source>
</evidence>
<dbReference type="PANTHER" id="PTHR46470:SF2">
    <property type="entry name" value="GLYCERALDEHYDE 3-PHOSPHATE PHOSPHATASE"/>
    <property type="match status" value="1"/>
</dbReference>
<dbReference type="Pfam" id="PF00702">
    <property type="entry name" value="Hydrolase"/>
    <property type="match status" value="1"/>
</dbReference>
<keyword evidence="5" id="KW-1185">Reference proteome</keyword>
<reference evidence="5" key="1">
    <citation type="submission" date="2015-09" db="EMBL/GenBank/DDBJ databases">
        <authorList>
            <person name="Rodrigo-Torres Lidia"/>
            <person name="Arahal R.David."/>
        </authorList>
    </citation>
    <scope>NUCLEOTIDE SEQUENCE [LARGE SCALE GENOMIC DNA]</scope>
    <source>
        <strain evidence="5">CECT 5114</strain>
    </source>
</reference>
<dbReference type="InterPro" id="IPR023214">
    <property type="entry name" value="HAD_sf"/>
</dbReference>
<dbReference type="InterPro" id="IPR036412">
    <property type="entry name" value="HAD-like_sf"/>
</dbReference>
<dbReference type="EMBL" id="CYUE01000023">
    <property type="protein sequence ID" value="CUK27487.1"/>
    <property type="molecule type" value="Genomic_DNA"/>
</dbReference>